<gene>
    <name evidence="2" type="ORF">U9M48_018570</name>
</gene>
<accession>A0AAQ3WQM8</accession>
<dbReference type="Proteomes" id="UP001341281">
    <property type="component" value="Chromosome 04"/>
</dbReference>
<protein>
    <submittedName>
        <fullName evidence="2">Uncharacterized protein</fullName>
    </submittedName>
</protein>
<reference evidence="2 3" key="1">
    <citation type="submission" date="2024-02" db="EMBL/GenBank/DDBJ databases">
        <title>High-quality chromosome-scale genome assembly of Pensacola bahiagrass (Paspalum notatum Flugge var. saurae).</title>
        <authorList>
            <person name="Vega J.M."/>
            <person name="Podio M."/>
            <person name="Orjuela J."/>
            <person name="Siena L.A."/>
            <person name="Pessino S.C."/>
            <person name="Combes M.C."/>
            <person name="Mariac C."/>
            <person name="Albertini E."/>
            <person name="Pupilli F."/>
            <person name="Ortiz J.P.A."/>
            <person name="Leblanc O."/>
        </authorList>
    </citation>
    <scope>NUCLEOTIDE SEQUENCE [LARGE SCALE GENOMIC DNA]</scope>
    <source>
        <strain evidence="2">R1</strain>
        <tissue evidence="2">Leaf</tissue>
    </source>
</reference>
<dbReference type="EMBL" id="CP144748">
    <property type="protein sequence ID" value="WVZ69846.1"/>
    <property type="molecule type" value="Genomic_DNA"/>
</dbReference>
<feature type="compositionally biased region" description="Basic and acidic residues" evidence="1">
    <location>
        <begin position="241"/>
        <end position="273"/>
    </location>
</feature>
<keyword evidence="3" id="KW-1185">Reference proteome</keyword>
<evidence type="ECO:0000313" key="3">
    <source>
        <dbReference type="Proteomes" id="UP001341281"/>
    </source>
</evidence>
<feature type="compositionally biased region" description="Basic and acidic residues" evidence="1">
    <location>
        <begin position="909"/>
        <end position="920"/>
    </location>
</feature>
<feature type="region of interest" description="Disordered" evidence="1">
    <location>
        <begin position="225"/>
        <end position="273"/>
    </location>
</feature>
<feature type="region of interest" description="Disordered" evidence="1">
    <location>
        <begin position="331"/>
        <end position="412"/>
    </location>
</feature>
<feature type="region of interest" description="Disordered" evidence="1">
    <location>
        <begin position="1060"/>
        <end position="1081"/>
    </location>
</feature>
<feature type="compositionally biased region" description="Basic and acidic residues" evidence="1">
    <location>
        <begin position="980"/>
        <end position="996"/>
    </location>
</feature>
<proteinExistence type="predicted"/>
<feature type="region of interest" description="Disordered" evidence="1">
    <location>
        <begin position="739"/>
        <end position="819"/>
    </location>
</feature>
<feature type="compositionally biased region" description="Low complexity" evidence="1">
    <location>
        <begin position="927"/>
        <end position="939"/>
    </location>
</feature>
<feature type="compositionally biased region" description="Low complexity" evidence="1">
    <location>
        <begin position="751"/>
        <end position="765"/>
    </location>
</feature>
<sequence>MSIGQHNHQLQQRLCPLEDELEEHKLTAIPSELVKHHRGDAVDAPNLLPGLEIELASRLVSLARLQNQHNLTRICNVSTLGKHLRKVGSILASLRIPNLTFKAKILTLGTMFDGIIFPHLNYCAPNLELVDAWLQVAEHLELSGVANPEPCAEASRAGGHARQAPLTQDYALEERGDDHVELNRQGMPEDQALEAAAADPEAAGGVEAGYEGELLEHGAAGEQVVDVPGVDGGEAEPNLAEAREHGGAAREAGGVREPPEAEVEGAERGDAEDVVGEAHAEGEGAVDEDEVLGSPVGEEAEPVLEAAVARERLYVRRRKRTGPRWERMARETASVVESQSMSVRAGRRSTRRSESSRTSGAVAQTRRQRLESVAVRAASLAGRRDTTSRSSLSGRRLMRSSPPPPRAPLREGEAPGVVAKGAVGRQVRTMHELEECELTTVPLEVLEHHPLDVELQAADGAFFLPELGIELARSVKCNSTRDRSFQICNIQYGGTHSHCISTLICIITLINSSHLDGDVGNVEHVDPCVQVAEHLELLDVADVEPAGAEVIVETGTDALTPKDEPFKARDDEHVELFGDGHPEEHATEAAAAEANAGRRVVAGDERELLQDGAALEKAVDFRGLDVRAAEPEVEEVGEDDFAAAECFGDLGAPGELIPEAEVEAAEGGDAEDVGGEARVDGPGAADENEVVDALGREEAEPVARERAAVARRGVTWVRRTQRKGPGCAARTRETLSVMARQSVRKPEAPPSGWSGRRWASSRTSGVEAQTRRQRGESAAVRAASLAGRRETMLESSASGRRLMRSSPASPAAAREESAASNIKVPKSLQSWCSNDLDVGDIVKVHLSELGLPNHHAAQAPRPDMEVPRVVLRQHEGKGLEVGAARDHGVEVAVLRGGVDNAELVQAQESRSDAGRVRELAEADPEAAEGGAAEDVGGDAPFDGPGAIHHHEEVLDALGSEGGEHGGDGLGVLGLGGGEARGADGARVGGERRHGGGEGEPAGTVVEDERGRVPQVAPAGGEHRSAGRVLGWETGDDVAADRVGESADAVLVFAVQGGGLSGGERVREGGGGGRGGVRREVG</sequence>
<evidence type="ECO:0000256" key="1">
    <source>
        <dbReference type="SAM" id="MobiDB-lite"/>
    </source>
</evidence>
<evidence type="ECO:0000313" key="2">
    <source>
        <dbReference type="EMBL" id="WVZ69846.1"/>
    </source>
</evidence>
<feature type="region of interest" description="Disordered" evidence="1">
    <location>
        <begin position="904"/>
        <end position="946"/>
    </location>
</feature>
<feature type="region of interest" description="Disordered" evidence="1">
    <location>
        <begin position="980"/>
        <end position="1003"/>
    </location>
</feature>
<name>A0AAQ3WQM8_PASNO</name>
<dbReference type="AlphaFoldDB" id="A0AAQ3WQM8"/>
<organism evidence="2 3">
    <name type="scientific">Paspalum notatum var. saurae</name>
    <dbReference type="NCBI Taxonomy" id="547442"/>
    <lineage>
        <taxon>Eukaryota</taxon>
        <taxon>Viridiplantae</taxon>
        <taxon>Streptophyta</taxon>
        <taxon>Embryophyta</taxon>
        <taxon>Tracheophyta</taxon>
        <taxon>Spermatophyta</taxon>
        <taxon>Magnoliopsida</taxon>
        <taxon>Liliopsida</taxon>
        <taxon>Poales</taxon>
        <taxon>Poaceae</taxon>
        <taxon>PACMAD clade</taxon>
        <taxon>Panicoideae</taxon>
        <taxon>Andropogonodae</taxon>
        <taxon>Paspaleae</taxon>
        <taxon>Paspalinae</taxon>
        <taxon>Paspalum</taxon>
    </lineage>
</organism>